<dbReference type="InterPro" id="IPR051472">
    <property type="entry name" value="T3SS_Stator/FliH"/>
</dbReference>
<comment type="caution">
    <text evidence="10">The sequence shown here is derived from an EMBL/GenBank/DDBJ whole genome shotgun (WGS) entry which is preliminary data.</text>
</comment>
<proteinExistence type="inferred from homology"/>
<keyword evidence="3" id="KW-0813">Transport</keyword>
<evidence type="ECO:0000256" key="5">
    <source>
        <dbReference type="ARBA" id="ARBA00022927"/>
    </source>
</evidence>
<evidence type="ECO:0000256" key="1">
    <source>
        <dbReference type="ARBA" id="ARBA00003041"/>
    </source>
</evidence>
<comment type="function">
    <text evidence="1">Needed for flagellar regrowth and assembly.</text>
</comment>
<dbReference type="PANTHER" id="PTHR34982:SF1">
    <property type="entry name" value="FLAGELLAR ASSEMBLY PROTEIN FLIH"/>
    <property type="match status" value="1"/>
</dbReference>
<dbReference type="InterPro" id="IPR022524">
    <property type="entry name" value="FliH_Bacilli"/>
</dbReference>
<sequence>MSSHTQNRQSKVIELKPIEVTKKAPNQTLDLEVEDSKVKDEIQNARDELQKIEQQKKQHIADTKSEIENARQNWKNEKKQFIEAAKEEGYNAGFSQGKEEGILNYQHLIDKANSIMEEAIKDFHSTIEKSDEAILGLAIHIADTIMKQKLTEDPRSFLSIVKAAIKELKDQSVITIYLHPNNYEYVIQQKDELELILESETNLSIYVDESVKENGCVIEHPFGQIDAGTDTQLQQIRKVLYEIATENK</sequence>
<evidence type="ECO:0000313" key="10">
    <source>
        <dbReference type="EMBL" id="MBP1968102.1"/>
    </source>
</evidence>
<dbReference type="RefSeq" id="WP_209461343.1">
    <property type="nucleotide sequence ID" value="NZ_CP110224.1"/>
</dbReference>
<protein>
    <recommendedName>
        <fullName evidence="7">Flagellar assembly protein FliH</fullName>
    </recommendedName>
</protein>
<dbReference type="InterPro" id="IPR018035">
    <property type="entry name" value="Flagellar_FliH/T3SS_HrpE"/>
</dbReference>
<dbReference type="NCBIfam" id="TIGR03825">
    <property type="entry name" value="FliH_bacil"/>
    <property type="match status" value="1"/>
</dbReference>
<evidence type="ECO:0000256" key="7">
    <source>
        <dbReference type="NCBIfam" id="TIGR03825"/>
    </source>
</evidence>
<dbReference type="Pfam" id="PF02108">
    <property type="entry name" value="FliH"/>
    <property type="match status" value="1"/>
</dbReference>
<name>A0ABS4IAZ5_9BACI</name>
<dbReference type="PANTHER" id="PTHR34982">
    <property type="entry name" value="YOP PROTEINS TRANSLOCATION PROTEIN L"/>
    <property type="match status" value="1"/>
</dbReference>
<feature type="domain" description="Flagellar assembly protein FliH/Type III secretion system HrpE" evidence="9">
    <location>
        <begin position="108"/>
        <end position="236"/>
    </location>
</feature>
<evidence type="ECO:0000256" key="2">
    <source>
        <dbReference type="ARBA" id="ARBA00006602"/>
    </source>
</evidence>
<keyword evidence="10" id="KW-0969">Cilium</keyword>
<keyword evidence="5" id="KW-0653">Protein transport</keyword>
<evidence type="ECO:0000256" key="4">
    <source>
        <dbReference type="ARBA" id="ARBA00022795"/>
    </source>
</evidence>
<evidence type="ECO:0000256" key="3">
    <source>
        <dbReference type="ARBA" id="ARBA00022448"/>
    </source>
</evidence>
<comment type="similarity">
    <text evidence="2">Belongs to the FliH family.</text>
</comment>
<keyword evidence="6" id="KW-1006">Bacterial flagellum protein export</keyword>
<dbReference type="EMBL" id="JAGGKX010000001">
    <property type="protein sequence ID" value="MBP1968102.1"/>
    <property type="molecule type" value="Genomic_DNA"/>
</dbReference>
<evidence type="ECO:0000313" key="11">
    <source>
        <dbReference type="Proteomes" id="UP001519345"/>
    </source>
</evidence>
<evidence type="ECO:0000256" key="6">
    <source>
        <dbReference type="ARBA" id="ARBA00023225"/>
    </source>
</evidence>
<keyword evidence="11" id="KW-1185">Reference proteome</keyword>
<keyword evidence="10" id="KW-0966">Cell projection</keyword>
<keyword evidence="8" id="KW-0175">Coiled coil</keyword>
<feature type="coiled-coil region" evidence="8">
    <location>
        <begin position="35"/>
        <end position="84"/>
    </location>
</feature>
<reference evidence="10 11" key="1">
    <citation type="submission" date="2021-03" db="EMBL/GenBank/DDBJ databases">
        <title>Genomic Encyclopedia of Type Strains, Phase IV (KMG-IV): sequencing the most valuable type-strain genomes for metagenomic binning, comparative biology and taxonomic classification.</title>
        <authorList>
            <person name="Goeker M."/>
        </authorList>
    </citation>
    <scope>NUCLEOTIDE SEQUENCE [LARGE SCALE GENOMIC DNA]</scope>
    <source>
        <strain evidence="10 11">DSM 25609</strain>
    </source>
</reference>
<evidence type="ECO:0000256" key="8">
    <source>
        <dbReference type="SAM" id="Coils"/>
    </source>
</evidence>
<accession>A0ABS4IAZ5</accession>
<evidence type="ECO:0000259" key="9">
    <source>
        <dbReference type="Pfam" id="PF02108"/>
    </source>
</evidence>
<gene>
    <name evidence="10" type="ORF">J2Z83_000194</name>
</gene>
<organism evidence="10 11">
    <name type="scientific">Virgibacillus natechei</name>
    <dbReference type="NCBI Taxonomy" id="1216297"/>
    <lineage>
        <taxon>Bacteria</taxon>
        <taxon>Bacillati</taxon>
        <taxon>Bacillota</taxon>
        <taxon>Bacilli</taxon>
        <taxon>Bacillales</taxon>
        <taxon>Bacillaceae</taxon>
        <taxon>Virgibacillus</taxon>
    </lineage>
</organism>
<keyword evidence="10" id="KW-0282">Flagellum</keyword>
<dbReference type="Proteomes" id="UP001519345">
    <property type="component" value="Unassembled WGS sequence"/>
</dbReference>
<keyword evidence="4" id="KW-1005">Bacterial flagellum biogenesis</keyword>